<feature type="transmembrane region" description="Helical" evidence="6">
    <location>
        <begin position="108"/>
        <end position="129"/>
    </location>
</feature>
<dbReference type="InterPro" id="IPR020846">
    <property type="entry name" value="MFS_dom"/>
</dbReference>
<evidence type="ECO:0000256" key="1">
    <source>
        <dbReference type="ARBA" id="ARBA00004141"/>
    </source>
</evidence>
<dbReference type="InterPro" id="IPR001958">
    <property type="entry name" value="Tet-R_TetA/multi-R_MdtG-like"/>
</dbReference>
<evidence type="ECO:0000313" key="9">
    <source>
        <dbReference type="Proteomes" id="UP000253426"/>
    </source>
</evidence>
<dbReference type="EMBL" id="QNRR01000004">
    <property type="protein sequence ID" value="RBP44485.1"/>
    <property type="molecule type" value="Genomic_DNA"/>
</dbReference>
<dbReference type="GO" id="GO:0016020">
    <property type="term" value="C:membrane"/>
    <property type="evidence" value="ECO:0007669"/>
    <property type="project" value="UniProtKB-SubCell"/>
</dbReference>
<dbReference type="Gene3D" id="1.20.1250.20">
    <property type="entry name" value="MFS general substrate transporter like domains"/>
    <property type="match status" value="1"/>
</dbReference>
<accession>A0A366HPH2</accession>
<dbReference type="PRINTS" id="PR01035">
    <property type="entry name" value="TCRTETA"/>
</dbReference>
<feature type="domain" description="Major facilitator superfamily (MFS) profile" evidence="7">
    <location>
        <begin position="12"/>
        <end position="415"/>
    </location>
</feature>
<feature type="transmembrane region" description="Helical" evidence="6">
    <location>
        <begin position="265"/>
        <end position="284"/>
    </location>
</feature>
<dbReference type="SUPFAM" id="SSF103473">
    <property type="entry name" value="MFS general substrate transporter"/>
    <property type="match status" value="1"/>
</dbReference>
<gene>
    <name evidence="8" type="ORF">DES53_104306</name>
</gene>
<feature type="transmembrane region" description="Helical" evidence="6">
    <location>
        <begin position="52"/>
        <end position="71"/>
    </location>
</feature>
<dbReference type="PANTHER" id="PTHR23504:SF15">
    <property type="entry name" value="MAJOR FACILITATOR SUPERFAMILY (MFS) PROFILE DOMAIN-CONTAINING PROTEIN"/>
    <property type="match status" value="1"/>
</dbReference>
<dbReference type="InterPro" id="IPR011701">
    <property type="entry name" value="MFS"/>
</dbReference>
<protein>
    <submittedName>
        <fullName evidence="8">DHA1 family tetracycline resistance protein-like MFS transporter</fullName>
    </submittedName>
</protein>
<dbReference type="PROSITE" id="PS50850">
    <property type="entry name" value="MFS"/>
    <property type="match status" value="1"/>
</dbReference>
<feature type="transmembrane region" description="Helical" evidence="6">
    <location>
        <begin position="228"/>
        <end position="253"/>
    </location>
</feature>
<evidence type="ECO:0000256" key="4">
    <source>
        <dbReference type="ARBA" id="ARBA00022989"/>
    </source>
</evidence>
<keyword evidence="9" id="KW-1185">Reference proteome</keyword>
<keyword evidence="4 6" id="KW-1133">Transmembrane helix</keyword>
<dbReference type="Pfam" id="PF07690">
    <property type="entry name" value="MFS_1"/>
    <property type="match status" value="1"/>
</dbReference>
<dbReference type="InterPro" id="IPR036259">
    <property type="entry name" value="MFS_trans_sf"/>
</dbReference>
<keyword evidence="2" id="KW-0813">Transport</keyword>
<feature type="transmembrane region" description="Helical" evidence="6">
    <location>
        <begin position="386"/>
        <end position="406"/>
    </location>
</feature>
<feature type="transmembrane region" description="Helical" evidence="6">
    <location>
        <begin position="353"/>
        <end position="374"/>
    </location>
</feature>
<name>A0A366HPH2_9BACT</name>
<feature type="transmembrane region" description="Helical" evidence="6">
    <location>
        <begin position="296"/>
        <end position="314"/>
    </location>
</feature>
<sequence length="434" mass="46518">MDGGPMSQRQPAIVFIFITLFLDIFGIGLIVPVLPGLVEKMVGGNEETTSHMVGWLVALYALMQFLFSPVLGSLSDRFGRRPVILLSLLGSGLDYLLLAWAPSLWWLFLGRIISGITAANFTAASAYIADITPPEKRAHGFGIIGAAFGLGFIAGPAVGGLVSEYGRHLMGDYGLRLPFILAAGVTLLNWVYGVFVLPESLTKENRRPFHWESAHPIKSIKSLSRWPVVLSLSGVHFLMNLTHTIYPSLWVLYTKKRYGWGELDVGLSLGFVGIMSAIVQGGLAGRIIGFLGDRRGLLLGFALMTVAMVGYGLAPNGFVIYVVMFVGAFSGIAGPAAQAIITKKVGATEQGEVQGALNSVASVAGIVGPIVWTWMFAYSVSDERKIHVPGIAFIVAGILTFGAMLLGRWALRGEKIGAAKALETPFPLRDDPPA</sequence>
<evidence type="ECO:0000256" key="3">
    <source>
        <dbReference type="ARBA" id="ARBA00022692"/>
    </source>
</evidence>
<organism evidence="8 9">
    <name type="scientific">Roseimicrobium gellanilyticum</name>
    <dbReference type="NCBI Taxonomy" id="748857"/>
    <lineage>
        <taxon>Bacteria</taxon>
        <taxon>Pseudomonadati</taxon>
        <taxon>Verrucomicrobiota</taxon>
        <taxon>Verrucomicrobiia</taxon>
        <taxon>Verrucomicrobiales</taxon>
        <taxon>Verrucomicrobiaceae</taxon>
        <taxon>Roseimicrobium</taxon>
    </lineage>
</organism>
<evidence type="ECO:0000256" key="6">
    <source>
        <dbReference type="SAM" id="Phobius"/>
    </source>
</evidence>
<keyword evidence="3 6" id="KW-0812">Transmembrane</keyword>
<feature type="transmembrane region" description="Helical" evidence="6">
    <location>
        <begin position="175"/>
        <end position="197"/>
    </location>
</feature>
<dbReference type="CDD" id="cd17388">
    <property type="entry name" value="MFS_TetA"/>
    <property type="match status" value="1"/>
</dbReference>
<feature type="transmembrane region" description="Helical" evidence="6">
    <location>
        <begin position="83"/>
        <end position="102"/>
    </location>
</feature>
<dbReference type="AlphaFoldDB" id="A0A366HPH2"/>
<feature type="transmembrane region" description="Helical" evidence="6">
    <location>
        <begin position="141"/>
        <end position="163"/>
    </location>
</feature>
<feature type="transmembrane region" description="Helical" evidence="6">
    <location>
        <begin position="12"/>
        <end position="32"/>
    </location>
</feature>
<evidence type="ECO:0000256" key="5">
    <source>
        <dbReference type="ARBA" id="ARBA00023136"/>
    </source>
</evidence>
<comment type="caution">
    <text evidence="8">The sequence shown here is derived from an EMBL/GenBank/DDBJ whole genome shotgun (WGS) entry which is preliminary data.</text>
</comment>
<dbReference type="PANTHER" id="PTHR23504">
    <property type="entry name" value="MAJOR FACILITATOR SUPERFAMILY DOMAIN-CONTAINING PROTEIN 10"/>
    <property type="match status" value="1"/>
</dbReference>
<dbReference type="GO" id="GO:0022857">
    <property type="term" value="F:transmembrane transporter activity"/>
    <property type="evidence" value="ECO:0007669"/>
    <property type="project" value="InterPro"/>
</dbReference>
<evidence type="ECO:0000259" key="7">
    <source>
        <dbReference type="PROSITE" id="PS50850"/>
    </source>
</evidence>
<dbReference type="Proteomes" id="UP000253426">
    <property type="component" value="Unassembled WGS sequence"/>
</dbReference>
<proteinExistence type="predicted"/>
<evidence type="ECO:0000313" key="8">
    <source>
        <dbReference type="EMBL" id="RBP44485.1"/>
    </source>
</evidence>
<evidence type="ECO:0000256" key="2">
    <source>
        <dbReference type="ARBA" id="ARBA00022448"/>
    </source>
</evidence>
<feature type="transmembrane region" description="Helical" evidence="6">
    <location>
        <begin position="320"/>
        <end position="341"/>
    </location>
</feature>
<reference evidence="8 9" key="1">
    <citation type="submission" date="2018-06" db="EMBL/GenBank/DDBJ databases">
        <title>Genomic Encyclopedia of Type Strains, Phase IV (KMG-IV): sequencing the most valuable type-strain genomes for metagenomic binning, comparative biology and taxonomic classification.</title>
        <authorList>
            <person name="Goeker M."/>
        </authorList>
    </citation>
    <scope>NUCLEOTIDE SEQUENCE [LARGE SCALE GENOMIC DNA]</scope>
    <source>
        <strain evidence="8 9">DSM 25532</strain>
    </source>
</reference>
<comment type="subcellular location">
    <subcellularLocation>
        <location evidence="1">Membrane</location>
        <topology evidence="1">Multi-pass membrane protein</topology>
    </subcellularLocation>
</comment>
<keyword evidence="5 6" id="KW-0472">Membrane</keyword>